<dbReference type="Proteomes" id="UP000267027">
    <property type="component" value="Unassembled WGS sequence"/>
</dbReference>
<dbReference type="WBParaSite" id="ACOC_0000978601-mRNA-1">
    <property type="protein sequence ID" value="ACOC_0000978601-mRNA-1"/>
    <property type="gene ID" value="ACOC_0000978601"/>
</dbReference>
<gene>
    <name evidence="1" type="ORF">ACOC_LOCUS9787</name>
</gene>
<accession>A0A0R3PUZ3</accession>
<dbReference type="EMBL" id="UYYA01004354">
    <property type="protein sequence ID" value="VDM61372.1"/>
    <property type="molecule type" value="Genomic_DNA"/>
</dbReference>
<organism evidence="3">
    <name type="scientific">Angiostrongylus costaricensis</name>
    <name type="common">Nematode worm</name>
    <dbReference type="NCBI Taxonomy" id="334426"/>
    <lineage>
        <taxon>Eukaryota</taxon>
        <taxon>Metazoa</taxon>
        <taxon>Ecdysozoa</taxon>
        <taxon>Nematoda</taxon>
        <taxon>Chromadorea</taxon>
        <taxon>Rhabditida</taxon>
        <taxon>Rhabditina</taxon>
        <taxon>Rhabditomorpha</taxon>
        <taxon>Strongyloidea</taxon>
        <taxon>Metastrongylidae</taxon>
        <taxon>Angiostrongylus</taxon>
    </lineage>
</organism>
<name>A0A0R3PUZ3_ANGCS</name>
<proteinExistence type="predicted"/>
<protein>
    <submittedName>
        <fullName evidence="3">Ig-like domain-containing protein</fullName>
    </submittedName>
</protein>
<evidence type="ECO:0000313" key="1">
    <source>
        <dbReference type="EMBL" id="VDM61372.1"/>
    </source>
</evidence>
<evidence type="ECO:0000313" key="3">
    <source>
        <dbReference type="WBParaSite" id="ACOC_0000978601-mRNA-1"/>
    </source>
</evidence>
<reference evidence="1 2" key="2">
    <citation type="submission" date="2018-11" db="EMBL/GenBank/DDBJ databases">
        <authorList>
            <consortium name="Pathogen Informatics"/>
        </authorList>
    </citation>
    <scope>NUCLEOTIDE SEQUENCE [LARGE SCALE GENOMIC DNA]</scope>
    <source>
        <strain evidence="1 2">Costa Rica</strain>
    </source>
</reference>
<sequence length="93" mass="10510">MGTLQPDYLRTPGRIARPAFHDIQDEMKILKQQPKPHVKLKGLRGQWLRGKKLNSRSAVISTVDMKLGQIKKNSDYSELRCENNGGYGQCTAV</sequence>
<reference evidence="3" key="1">
    <citation type="submission" date="2017-02" db="UniProtKB">
        <authorList>
            <consortium name="WormBaseParasite"/>
        </authorList>
    </citation>
    <scope>IDENTIFICATION</scope>
</reference>
<evidence type="ECO:0000313" key="2">
    <source>
        <dbReference type="Proteomes" id="UP000267027"/>
    </source>
</evidence>
<dbReference type="AlphaFoldDB" id="A0A0R3PUZ3"/>
<keyword evidence="2" id="KW-1185">Reference proteome</keyword>